<keyword evidence="3" id="KW-0808">Transferase</keyword>
<dbReference type="GO" id="GO:0017000">
    <property type="term" value="P:antibiotic biosynthetic process"/>
    <property type="evidence" value="ECO:0007669"/>
    <property type="project" value="UniProtKB-KW"/>
</dbReference>
<dbReference type="InterPro" id="IPR014030">
    <property type="entry name" value="Ketoacyl_synth_N"/>
</dbReference>
<dbReference type="InterPro" id="IPR032821">
    <property type="entry name" value="PKS_assoc"/>
</dbReference>
<dbReference type="SMART" id="SM00827">
    <property type="entry name" value="PKS_AT"/>
    <property type="match status" value="1"/>
</dbReference>
<dbReference type="SUPFAM" id="SSF53901">
    <property type="entry name" value="Thiolase-like"/>
    <property type="match status" value="1"/>
</dbReference>
<dbReference type="PROSITE" id="PS50075">
    <property type="entry name" value="CARRIER"/>
    <property type="match status" value="1"/>
</dbReference>
<reference evidence="9 10" key="1">
    <citation type="submission" date="2019-07" db="EMBL/GenBank/DDBJ databases">
        <title>New species of Amycolatopsis and Streptomyces.</title>
        <authorList>
            <person name="Duangmal K."/>
            <person name="Teo W.F.A."/>
            <person name="Lipun K."/>
        </authorList>
    </citation>
    <scope>NUCLEOTIDE SEQUENCE [LARGE SCALE GENOMIC DNA]</scope>
    <source>
        <strain evidence="9 10">NBRC 106415</strain>
    </source>
</reference>
<dbReference type="Proteomes" id="UP000400924">
    <property type="component" value="Unassembled WGS sequence"/>
</dbReference>
<dbReference type="InterPro" id="IPR020841">
    <property type="entry name" value="PKS_Beta-ketoAc_synthase_dom"/>
</dbReference>
<dbReference type="InterPro" id="IPR036736">
    <property type="entry name" value="ACP-like_sf"/>
</dbReference>
<dbReference type="Pfam" id="PF00550">
    <property type="entry name" value="PP-binding"/>
    <property type="match status" value="1"/>
</dbReference>
<keyword evidence="4" id="KW-0045">Antibiotic biosynthesis</keyword>
<evidence type="ECO:0000256" key="3">
    <source>
        <dbReference type="ARBA" id="ARBA00022679"/>
    </source>
</evidence>
<accession>A0A5N8XXJ1</accession>
<organism evidence="9 10">
    <name type="scientific">Streptomyces spongiae</name>
    <dbReference type="NCBI Taxonomy" id="565072"/>
    <lineage>
        <taxon>Bacteria</taxon>
        <taxon>Bacillati</taxon>
        <taxon>Actinomycetota</taxon>
        <taxon>Actinomycetes</taxon>
        <taxon>Kitasatosporales</taxon>
        <taxon>Streptomycetaceae</taxon>
        <taxon>Streptomyces</taxon>
    </lineage>
</organism>
<sequence>MTPKNAGQHVGDNDIAVVGMACRLPGAADVEGFLRLLRNGGHAVTRQSDGTWRAALENHAEFDAEFFGMSAAQAAATDPQQRLVLELGWQALEDAGIVPARLHGTRTGVYVGIASDDYAALARRTVTIGGHSAAGQQRAMTANRLSYLLGLRGPSMAVDTAQSSALVAVHLACESLRRGETDLALVGGVNLVLTEDSTTAMERMGALSPDGRCHTFDARANGYVRGEGGAAVVLKPLCHALADGDRVHCVIKGGAVNNDGGGPSLTTPDRTAQQALLSEAYERAGVPADRVRYVELHGTGTRAGDPVEAAALGAVLGAARAPGAGPLAVGSAKTNVGHLEGAAGIVGLLKAALAVREGELPPSLNYETPNPDIPLDALNLRVQTELEPWHEPSGQRRLAGVSSFGMGGTNAHLVLEQAPQTEPAPAAHRLPVLPVVVSGRTAEALRDQTARLSAHVEHAEGPDLLDIAWTLAASRTVFGHRAVVLAADREELLTRLERPAVHGIASASGRRVLVFPGQGWQWAGMGAGLLESSPVFAARLRECADALAPFVDFDVVEVIREGRELDRVEVIQPVNWAVMVSLAELWRSLGVVPDAVVGHSQGEIAAAAVSRALSLEDAARVVALRAAVVGRDLAGPGGMASIALPPAEVEERLQAWTGHLEIAAVNSPSATVIAGDAEAIVEFVEAAREEDIRARQVSVDYASHSAHVERIEAELLDVLAPVTPLPPQVPFYSTVTGEPADSLDAAYWYRNLRDTVRFEHTVRKLIEDGFGTFVESSAHPVLTMGVEETADSAGVDALITGSLRRDDGGLERFLTSAAELFVHGTDIDWAALFDGTGAKNVDLPTYAFQRRPYWLSEADADERTGTAPDTEETPLSRELQGRSAEEQLDLVLELVRVHAAAVADRPSADSITPGKTFKEQGFESVDGIELRNRLRSATGLRLSATLVFEHPTPLAVARLIRGAAVEEAAATPVPARPEQTAPDSDDAVAIVGMACRFPGGVGSPEELWDLVASGVNAVSPFPGDRGW</sequence>
<dbReference type="Gene3D" id="1.10.1200.10">
    <property type="entry name" value="ACP-like"/>
    <property type="match status" value="1"/>
</dbReference>
<keyword evidence="10" id="KW-1185">Reference proteome</keyword>
<protein>
    <submittedName>
        <fullName evidence="9">Type I polyketide synthase</fullName>
    </submittedName>
</protein>
<dbReference type="InterPro" id="IPR009081">
    <property type="entry name" value="PP-bd_ACP"/>
</dbReference>
<dbReference type="GO" id="GO:0031177">
    <property type="term" value="F:phosphopantetheine binding"/>
    <property type="evidence" value="ECO:0007669"/>
    <property type="project" value="InterPro"/>
</dbReference>
<dbReference type="SUPFAM" id="SSF47336">
    <property type="entry name" value="ACP-like"/>
    <property type="match status" value="1"/>
</dbReference>
<evidence type="ECO:0000256" key="1">
    <source>
        <dbReference type="ARBA" id="ARBA00022450"/>
    </source>
</evidence>
<dbReference type="Pfam" id="PF00109">
    <property type="entry name" value="ketoacyl-synt"/>
    <property type="match status" value="2"/>
</dbReference>
<feature type="non-terminal residue" evidence="9">
    <location>
        <position position="1027"/>
    </location>
</feature>
<keyword evidence="5" id="KW-0012">Acyltransferase</keyword>
<evidence type="ECO:0000256" key="2">
    <source>
        <dbReference type="ARBA" id="ARBA00022553"/>
    </source>
</evidence>
<dbReference type="FunFam" id="3.40.366.10:FF:000002">
    <property type="entry name" value="Probable polyketide synthase 2"/>
    <property type="match status" value="1"/>
</dbReference>
<dbReference type="OrthoDB" id="9778690at2"/>
<dbReference type="SMART" id="SM00823">
    <property type="entry name" value="PKS_PP"/>
    <property type="match status" value="1"/>
</dbReference>
<dbReference type="InterPro" id="IPR014043">
    <property type="entry name" value="Acyl_transferase_dom"/>
</dbReference>
<dbReference type="Pfam" id="PF00698">
    <property type="entry name" value="Acyl_transf_1"/>
    <property type="match status" value="1"/>
</dbReference>
<dbReference type="GO" id="GO:0006633">
    <property type="term" value="P:fatty acid biosynthetic process"/>
    <property type="evidence" value="ECO:0007669"/>
    <property type="project" value="TreeGrafter"/>
</dbReference>
<evidence type="ECO:0000313" key="9">
    <source>
        <dbReference type="EMBL" id="MPY64089.1"/>
    </source>
</evidence>
<dbReference type="InterPro" id="IPR016039">
    <property type="entry name" value="Thiolase-like"/>
</dbReference>
<evidence type="ECO:0000259" key="7">
    <source>
        <dbReference type="PROSITE" id="PS50075"/>
    </source>
</evidence>
<feature type="region of interest" description="Disordered" evidence="6">
    <location>
        <begin position="859"/>
        <end position="882"/>
    </location>
</feature>
<evidence type="ECO:0000256" key="4">
    <source>
        <dbReference type="ARBA" id="ARBA00023194"/>
    </source>
</evidence>
<dbReference type="AlphaFoldDB" id="A0A5N8XXJ1"/>
<dbReference type="RefSeq" id="WP_152777347.1">
    <property type="nucleotide sequence ID" value="NZ_VJZC01000711.1"/>
</dbReference>
<dbReference type="Gene3D" id="3.40.366.10">
    <property type="entry name" value="Malonyl-Coenzyme A Acyl Carrier Protein, domain 2"/>
    <property type="match status" value="1"/>
</dbReference>
<feature type="domain" description="Ketosynthase family 3 (KS3)" evidence="8">
    <location>
        <begin position="12"/>
        <end position="417"/>
    </location>
</feature>
<comment type="caution">
    <text evidence="9">The sequence shown here is derived from an EMBL/GenBank/DDBJ whole genome shotgun (WGS) entry which is preliminary data.</text>
</comment>
<proteinExistence type="predicted"/>
<feature type="domain" description="Carrier" evidence="7">
    <location>
        <begin position="889"/>
        <end position="964"/>
    </location>
</feature>
<evidence type="ECO:0000313" key="10">
    <source>
        <dbReference type="Proteomes" id="UP000400924"/>
    </source>
</evidence>
<dbReference type="InterPro" id="IPR014031">
    <property type="entry name" value="Ketoacyl_synth_C"/>
</dbReference>
<dbReference type="InterPro" id="IPR050091">
    <property type="entry name" value="PKS_NRPS_Biosynth_Enz"/>
</dbReference>
<name>A0A5N8XXJ1_9ACTN</name>
<dbReference type="GO" id="GO:0004312">
    <property type="term" value="F:fatty acid synthase activity"/>
    <property type="evidence" value="ECO:0007669"/>
    <property type="project" value="TreeGrafter"/>
</dbReference>
<evidence type="ECO:0000256" key="5">
    <source>
        <dbReference type="ARBA" id="ARBA00023315"/>
    </source>
</evidence>
<dbReference type="SUPFAM" id="SSF55048">
    <property type="entry name" value="Probable ACP-binding domain of malonyl-CoA ACP transacylase"/>
    <property type="match status" value="1"/>
</dbReference>
<dbReference type="Pfam" id="PF16197">
    <property type="entry name" value="KAsynt_C_assoc"/>
    <property type="match status" value="1"/>
</dbReference>
<dbReference type="SMART" id="SM00825">
    <property type="entry name" value="PKS_KS"/>
    <property type="match status" value="1"/>
</dbReference>
<dbReference type="InterPro" id="IPR016035">
    <property type="entry name" value="Acyl_Trfase/lysoPLipase"/>
</dbReference>
<dbReference type="SUPFAM" id="SSF52151">
    <property type="entry name" value="FabD/lysophospholipase-like"/>
    <property type="match status" value="1"/>
</dbReference>
<keyword evidence="2" id="KW-0597">Phosphoprotein</keyword>
<dbReference type="InterPro" id="IPR016036">
    <property type="entry name" value="Malonyl_transacylase_ACP-bd"/>
</dbReference>
<dbReference type="PROSITE" id="PS52004">
    <property type="entry name" value="KS3_2"/>
    <property type="match status" value="1"/>
</dbReference>
<gene>
    <name evidence="9" type="ORF">FNH08_45120</name>
</gene>
<dbReference type="Gene3D" id="3.30.70.3290">
    <property type="match status" value="1"/>
</dbReference>
<keyword evidence="1" id="KW-0596">Phosphopantetheine</keyword>
<dbReference type="CDD" id="cd00833">
    <property type="entry name" value="PKS"/>
    <property type="match status" value="1"/>
</dbReference>
<dbReference type="PANTHER" id="PTHR43775:SF37">
    <property type="entry name" value="SI:DKEY-61P9.11"/>
    <property type="match status" value="1"/>
</dbReference>
<dbReference type="InterPro" id="IPR001227">
    <property type="entry name" value="Ac_transferase_dom_sf"/>
</dbReference>
<dbReference type="InterPro" id="IPR020806">
    <property type="entry name" value="PKS_PP-bd"/>
</dbReference>
<evidence type="ECO:0000256" key="6">
    <source>
        <dbReference type="SAM" id="MobiDB-lite"/>
    </source>
</evidence>
<dbReference type="Gene3D" id="3.40.47.10">
    <property type="match status" value="2"/>
</dbReference>
<dbReference type="EMBL" id="VJZC01000711">
    <property type="protein sequence ID" value="MPY64089.1"/>
    <property type="molecule type" value="Genomic_DNA"/>
</dbReference>
<dbReference type="PANTHER" id="PTHR43775">
    <property type="entry name" value="FATTY ACID SYNTHASE"/>
    <property type="match status" value="1"/>
</dbReference>
<dbReference type="Pfam" id="PF02801">
    <property type="entry name" value="Ketoacyl-synt_C"/>
    <property type="match status" value="1"/>
</dbReference>
<evidence type="ECO:0000259" key="8">
    <source>
        <dbReference type="PROSITE" id="PS52004"/>
    </source>
</evidence>